<reference evidence="3 4" key="1">
    <citation type="submission" date="2018-11" db="EMBL/GenBank/DDBJ databases">
        <title>Genome assembly of Steccherinum ochraceum LE-BIN_3174, the white-rot fungus of the Steccherinaceae family (The Residual Polyporoid clade, Polyporales, Basidiomycota).</title>
        <authorList>
            <person name="Fedorova T.V."/>
            <person name="Glazunova O.A."/>
            <person name="Landesman E.O."/>
            <person name="Moiseenko K.V."/>
            <person name="Psurtseva N.V."/>
            <person name="Savinova O.S."/>
            <person name="Shakhova N.V."/>
            <person name="Tyazhelova T.V."/>
            <person name="Vasina D.V."/>
        </authorList>
    </citation>
    <scope>NUCLEOTIDE SEQUENCE [LARGE SCALE GENOMIC DNA]</scope>
    <source>
        <strain evidence="3 4">LE-BIN_3174</strain>
    </source>
</reference>
<evidence type="ECO:0000256" key="2">
    <source>
        <dbReference type="SAM" id="SignalP"/>
    </source>
</evidence>
<dbReference type="InterPro" id="IPR036908">
    <property type="entry name" value="RlpA-like_sf"/>
</dbReference>
<dbReference type="OrthoDB" id="406505at2759"/>
<dbReference type="PANTHER" id="PTHR31836">
    <property type="match status" value="1"/>
</dbReference>
<evidence type="ECO:0000256" key="1">
    <source>
        <dbReference type="ARBA" id="ARBA00022729"/>
    </source>
</evidence>
<dbReference type="PANTHER" id="PTHR31836:SF28">
    <property type="entry name" value="SRCR DOMAIN-CONTAINING PROTEIN-RELATED"/>
    <property type="match status" value="1"/>
</dbReference>
<dbReference type="SUPFAM" id="SSF50685">
    <property type="entry name" value="Barwin-like endoglucanases"/>
    <property type="match status" value="1"/>
</dbReference>
<name>A0A4R0RCQ5_9APHY</name>
<sequence length="125" mass="12955">MVYVATAFIALASVLSVAVSSPVKSRAVAQHTGRGTWYDAGLGACGFTDSDSDPVVALSVGDYGSGQNCNKWISITNTATGATAKGQIRDKCPGCPGDSIDMSPALFQQLGNLDQGVLQVAWHFD</sequence>
<protein>
    <submittedName>
        <fullName evidence="3">Uncharacterized protein</fullName>
    </submittedName>
</protein>
<dbReference type="InterPro" id="IPR051477">
    <property type="entry name" value="Expansin_CellWall"/>
</dbReference>
<evidence type="ECO:0000313" key="4">
    <source>
        <dbReference type="Proteomes" id="UP000292702"/>
    </source>
</evidence>
<feature type="chain" id="PRO_5020380066" evidence="2">
    <location>
        <begin position="21"/>
        <end position="125"/>
    </location>
</feature>
<proteinExistence type="predicted"/>
<evidence type="ECO:0000313" key="3">
    <source>
        <dbReference type="EMBL" id="TCD63245.1"/>
    </source>
</evidence>
<dbReference type="CDD" id="cd22191">
    <property type="entry name" value="DPBB_RlpA_EXP_N-like"/>
    <property type="match status" value="1"/>
</dbReference>
<keyword evidence="4" id="KW-1185">Reference proteome</keyword>
<dbReference type="Proteomes" id="UP000292702">
    <property type="component" value="Unassembled WGS sequence"/>
</dbReference>
<comment type="caution">
    <text evidence="3">The sequence shown here is derived from an EMBL/GenBank/DDBJ whole genome shotgun (WGS) entry which is preliminary data.</text>
</comment>
<feature type="signal peptide" evidence="2">
    <location>
        <begin position="1"/>
        <end position="20"/>
    </location>
</feature>
<dbReference type="Gene3D" id="2.40.40.10">
    <property type="entry name" value="RlpA-like domain"/>
    <property type="match status" value="1"/>
</dbReference>
<dbReference type="AlphaFoldDB" id="A0A4R0RCQ5"/>
<organism evidence="3 4">
    <name type="scientific">Steccherinum ochraceum</name>
    <dbReference type="NCBI Taxonomy" id="92696"/>
    <lineage>
        <taxon>Eukaryota</taxon>
        <taxon>Fungi</taxon>
        <taxon>Dikarya</taxon>
        <taxon>Basidiomycota</taxon>
        <taxon>Agaricomycotina</taxon>
        <taxon>Agaricomycetes</taxon>
        <taxon>Polyporales</taxon>
        <taxon>Steccherinaceae</taxon>
        <taxon>Steccherinum</taxon>
    </lineage>
</organism>
<dbReference type="EMBL" id="RWJN01000312">
    <property type="protein sequence ID" value="TCD63245.1"/>
    <property type="molecule type" value="Genomic_DNA"/>
</dbReference>
<keyword evidence="1 2" id="KW-0732">Signal</keyword>
<accession>A0A4R0RCQ5</accession>
<dbReference type="STRING" id="92696.A0A4R0RCQ5"/>
<gene>
    <name evidence="3" type="ORF">EIP91_005801</name>
</gene>